<protein>
    <submittedName>
        <fullName evidence="1">Uncharacterized protein</fullName>
    </submittedName>
</protein>
<proteinExistence type="predicted"/>
<reference evidence="1" key="2">
    <citation type="journal article" date="2023" name="Proc. Natl. Acad. Sci. U.S.A.">
        <title>A global phylogenomic analysis of the shiitake genus Lentinula.</title>
        <authorList>
            <person name="Sierra-Patev S."/>
            <person name="Min B."/>
            <person name="Naranjo-Ortiz M."/>
            <person name="Looney B."/>
            <person name="Konkel Z."/>
            <person name="Slot J.C."/>
            <person name="Sakamoto Y."/>
            <person name="Steenwyk J.L."/>
            <person name="Rokas A."/>
            <person name="Carro J."/>
            <person name="Camarero S."/>
            <person name="Ferreira P."/>
            <person name="Molpeceres G."/>
            <person name="Ruiz-Duenas F.J."/>
            <person name="Serrano A."/>
            <person name="Henrissat B."/>
            <person name="Drula E."/>
            <person name="Hughes K.W."/>
            <person name="Mata J.L."/>
            <person name="Ishikawa N.K."/>
            <person name="Vargas-Isla R."/>
            <person name="Ushijima S."/>
            <person name="Smith C.A."/>
            <person name="Donoghue J."/>
            <person name="Ahrendt S."/>
            <person name="Andreopoulos W."/>
            <person name="He G."/>
            <person name="LaButti K."/>
            <person name="Lipzen A."/>
            <person name="Ng V."/>
            <person name="Riley R."/>
            <person name="Sandor L."/>
            <person name="Barry K."/>
            <person name="Martinez A.T."/>
            <person name="Xiao Y."/>
            <person name="Gibbons J.G."/>
            <person name="Terashima K."/>
            <person name="Grigoriev I.V."/>
            <person name="Hibbett D."/>
        </authorList>
    </citation>
    <scope>NUCLEOTIDE SEQUENCE</scope>
    <source>
        <strain evidence="1">Sp2 HRB7682 ss15</strain>
    </source>
</reference>
<dbReference type="Pfam" id="PF10306">
    <property type="entry name" value="FLILHELTA"/>
    <property type="match status" value="1"/>
</dbReference>
<dbReference type="AlphaFoldDB" id="A0A9W9DVR2"/>
<dbReference type="Proteomes" id="UP001150238">
    <property type="component" value="Unassembled WGS sequence"/>
</dbReference>
<sequence length="190" mass="20628">MSNHGLGSSSGSFAPYRNALKALSARTGTPVSSLVLSFGILHELTAIVPLVGVFYGARAFGVGERIVTAVIAEGEEPIAPESSSYTGWARQKCRQWVQEGEGWAERVGRRYGLFGFENRNQSNTARTVSEETTRYIPGHIAGDVANAVVAYGATKAMLPLRIGLSLYLAPGFSRRLTEPLRSRFVGFFKR</sequence>
<comment type="caution">
    <text evidence="1">The sequence shown here is derived from an EMBL/GenBank/DDBJ whole genome shotgun (WGS) entry which is preliminary data.</text>
</comment>
<gene>
    <name evidence="1" type="ORF">C8J55DRAFT_534894</name>
</gene>
<dbReference type="GO" id="GO:0005739">
    <property type="term" value="C:mitochondrion"/>
    <property type="evidence" value="ECO:0007669"/>
    <property type="project" value="TreeGrafter"/>
</dbReference>
<accession>A0A9W9DVR2</accession>
<organism evidence="1 2">
    <name type="scientific">Lentinula lateritia</name>
    <dbReference type="NCBI Taxonomy" id="40482"/>
    <lineage>
        <taxon>Eukaryota</taxon>
        <taxon>Fungi</taxon>
        <taxon>Dikarya</taxon>
        <taxon>Basidiomycota</taxon>
        <taxon>Agaricomycotina</taxon>
        <taxon>Agaricomycetes</taxon>
        <taxon>Agaricomycetidae</taxon>
        <taxon>Agaricales</taxon>
        <taxon>Marasmiineae</taxon>
        <taxon>Omphalotaceae</taxon>
        <taxon>Lentinula</taxon>
    </lineage>
</organism>
<dbReference type="EMBL" id="JANVFS010000009">
    <property type="protein sequence ID" value="KAJ4487320.1"/>
    <property type="molecule type" value="Genomic_DNA"/>
</dbReference>
<name>A0A9W9DVR2_9AGAR</name>
<reference evidence="1" key="1">
    <citation type="submission" date="2022-08" db="EMBL/GenBank/DDBJ databases">
        <authorList>
            <consortium name="DOE Joint Genome Institute"/>
            <person name="Min B."/>
            <person name="Riley R."/>
            <person name="Sierra-Patev S."/>
            <person name="Naranjo-Ortiz M."/>
            <person name="Looney B."/>
            <person name="Konkel Z."/>
            <person name="Slot J.C."/>
            <person name="Sakamoto Y."/>
            <person name="Steenwyk J.L."/>
            <person name="Rokas A."/>
            <person name="Carro J."/>
            <person name="Camarero S."/>
            <person name="Ferreira P."/>
            <person name="Molpeceres G."/>
            <person name="Ruiz-Duenas F.J."/>
            <person name="Serrano A."/>
            <person name="Henrissat B."/>
            <person name="Drula E."/>
            <person name="Hughes K.W."/>
            <person name="Mata J.L."/>
            <person name="Ishikawa N.K."/>
            <person name="Vargas-Isla R."/>
            <person name="Ushijima S."/>
            <person name="Smith C.A."/>
            <person name="Ahrendt S."/>
            <person name="Andreopoulos W."/>
            <person name="He G."/>
            <person name="Labutti K."/>
            <person name="Lipzen A."/>
            <person name="Ng V."/>
            <person name="Sandor L."/>
            <person name="Barry K."/>
            <person name="Martinez A.T."/>
            <person name="Xiao Y."/>
            <person name="Gibbons J.G."/>
            <person name="Terashima K."/>
            <person name="Hibbett D.S."/>
            <person name="Grigoriev I.V."/>
        </authorList>
    </citation>
    <scope>NUCLEOTIDE SEQUENCE</scope>
    <source>
        <strain evidence="1">Sp2 HRB7682 ss15</strain>
    </source>
</reference>
<evidence type="ECO:0000313" key="2">
    <source>
        <dbReference type="Proteomes" id="UP001150238"/>
    </source>
</evidence>
<evidence type="ECO:0000313" key="1">
    <source>
        <dbReference type="EMBL" id="KAJ4487320.1"/>
    </source>
</evidence>
<dbReference type="PANTHER" id="PTHR28002:SF1">
    <property type="entry name" value="MIOREX COMPLEX COMPONENT 11"/>
    <property type="match status" value="1"/>
</dbReference>
<dbReference type="PANTHER" id="PTHR28002">
    <property type="entry name" value="MIOREX COMPLEX COMPONENT 11"/>
    <property type="match status" value="1"/>
</dbReference>
<dbReference type="InterPro" id="IPR018811">
    <property type="entry name" value="MRX11"/>
</dbReference>